<dbReference type="InParanoid" id="F0ZYT2"/>
<sequence length="104" mass="11926">MESTLVKVGFAKSELEFKGLASHKEDDKERVIHFKKIEGDVPNILNKHLMAWSVSVNGNENYKDTLIYLCEDKANKGQYQFTIHKKEPENKFEVQPQGKSTVAE</sequence>
<dbReference type="Proteomes" id="UP000001064">
    <property type="component" value="Unassembled WGS sequence"/>
</dbReference>
<dbReference type="RefSeq" id="XP_003292572.1">
    <property type="nucleotide sequence ID" value="XM_003292524.1"/>
</dbReference>
<keyword evidence="2" id="KW-1185">Reference proteome</keyword>
<dbReference type="EMBL" id="GL871292">
    <property type="protein sequence ID" value="EGC30899.1"/>
    <property type="molecule type" value="Genomic_DNA"/>
</dbReference>
<reference evidence="2" key="1">
    <citation type="journal article" date="2011" name="Genome Biol.">
        <title>Comparative genomics of the social amoebae Dictyostelium discoideum and Dictyostelium purpureum.</title>
        <authorList>
            <consortium name="US DOE Joint Genome Institute (JGI-PGF)"/>
            <person name="Sucgang R."/>
            <person name="Kuo A."/>
            <person name="Tian X."/>
            <person name="Salerno W."/>
            <person name="Parikh A."/>
            <person name="Feasley C.L."/>
            <person name="Dalin E."/>
            <person name="Tu H."/>
            <person name="Huang E."/>
            <person name="Barry K."/>
            <person name="Lindquist E."/>
            <person name="Shapiro H."/>
            <person name="Bruce D."/>
            <person name="Schmutz J."/>
            <person name="Salamov A."/>
            <person name="Fey P."/>
            <person name="Gaudet P."/>
            <person name="Anjard C."/>
            <person name="Babu M.M."/>
            <person name="Basu S."/>
            <person name="Bushmanova Y."/>
            <person name="van der Wel H."/>
            <person name="Katoh-Kurasawa M."/>
            <person name="Dinh C."/>
            <person name="Coutinho P.M."/>
            <person name="Saito T."/>
            <person name="Elias M."/>
            <person name="Schaap P."/>
            <person name="Kay R.R."/>
            <person name="Henrissat B."/>
            <person name="Eichinger L."/>
            <person name="Rivero F."/>
            <person name="Putnam N.H."/>
            <person name="West C.M."/>
            <person name="Loomis W.F."/>
            <person name="Chisholm R.L."/>
            <person name="Shaulsky G."/>
            <person name="Strassmann J.E."/>
            <person name="Queller D.C."/>
            <person name="Kuspa A."/>
            <person name="Grigoriev I.V."/>
        </authorList>
    </citation>
    <scope>NUCLEOTIDE SEQUENCE [LARGE SCALE GENOMIC DNA]</scope>
    <source>
        <strain evidence="2">QSDP1</strain>
    </source>
</reference>
<gene>
    <name evidence="1" type="ORF">DICPUDRAFT_83187</name>
</gene>
<dbReference type="AlphaFoldDB" id="F0ZYT2"/>
<proteinExistence type="predicted"/>
<dbReference type="GeneID" id="10508455"/>
<dbReference type="VEuPathDB" id="AmoebaDB:DICPUDRAFT_83187"/>
<dbReference type="KEGG" id="dpp:DICPUDRAFT_83187"/>
<organism evidence="1 2">
    <name type="scientific">Dictyostelium purpureum</name>
    <name type="common">Slime mold</name>
    <dbReference type="NCBI Taxonomy" id="5786"/>
    <lineage>
        <taxon>Eukaryota</taxon>
        <taxon>Amoebozoa</taxon>
        <taxon>Evosea</taxon>
        <taxon>Eumycetozoa</taxon>
        <taxon>Dictyostelia</taxon>
        <taxon>Dictyosteliales</taxon>
        <taxon>Dictyosteliaceae</taxon>
        <taxon>Dictyostelium</taxon>
    </lineage>
</organism>
<evidence type="ECO:0000313" key="2">
    <source>
        <dbReference type="Proteomes" id="UP000001064"/>
    </source>
</evidence>
<protein>
    <submittedName>
        <fullName evidence="1">Uncharacterized protein</fullName>
    </submittedName>
</protein>
<name>F0ZYT2_DICPU</name>
<evidence type="ECO:0000313" key="1">
    <source>
        <dbReference type="EMBL" id="EGC30899.1"/>
    </source>
</evidence>
<accession>F0ZYT2</accession>